<dbReference type="EMBL" id="FBWG01000032">
    <property type="protein sequence ID" value="CUX49005.1"/>
    <property type="molecule type" value="Genomic_DNA"/>
</dbReference>
<sequence>MHYSVICLPDAIGSDVHYRLIDEVDVTSPIILNHRVGDNSTHIDLIKRLIREMYAENPPWLDIERIHCERPTRI</sequence>
<evidence type="ECO:0000313" key="2">
    <source>
        <dbReference type="Proteomes" id="UP000191987"/>
    </source>
</evidence>
<reference evidence="1 2" key="1">
    <citation type="submission" date="2016-01" db="EMBL/GenBank/DDBJ databases">
        <authorList>
            <person name="Oliw E.H."/>
        </authorList>
    </citation>
    <scope>NUCLEOTIDE SEQUENCE [LARGE SCALE GENOMIC DNA]</scope>
    <source>
        <strain evidence="1 2">Zutra 3-1</strain>
    </source>
</reference>
<evidence type="ECO:0000313" key="1">
    <source>
        <dbReference type="EMBL" id="CUX49005.1"/>
    </source>
</evidence>
<dbReference type="Proteomes" id="UP000191987">
    <property type="component" value="Unassembled WGS sequence"/>
</dbReference>
<accession>A0A1S7R9M1</accession>
<name>A0A1S7R9M1_9HYPH</name>
<dbReference type="AlphaFoldDB" id="A0A1S7R9M1"/>
<protein>
    <submittedName>
        <fullName evidence="1">Uncharacterized protein</fullName>
    </submittedName>
</protein>
<organism evidence="1 2">
    <name type="scientific">Agrobacterium deltaense Zutra 3/1</name>
    <dbReference type="NCBI Taxonomy" id="1183427"/>
    <lineage>
        <taxon>Bacteria</taxon>
        <taxon>Pseudomonadati</taxon>
        <taxon>Pseudomonadota</taxon>
        <taxon>Alphaproteobacteria</taxon>
        <taxon>Hyphomicrobiales</taxon>
        <taxon>Rhizobiaceae</taxon>
        <taxon>Rhizobium/Agrobacterium group</taxon>
        <taxon>Agrobacterium</taxon>
    </lineage>
</organism>
<gene>
    <name evidence="1" type="ORF">AGR7C_Lc140066</name>
</gene>
<proteinExistence type="predicted"/>